<name>D8U1E6_VOLCA</name>
<keyword evidence="3" id="KW-1185">Reference proteome</keyword>
<proteinExistence type="predicted"/>
<dbReference type="Proteomes" id="UP000001058">
    <property type="component" value="Unassembled WGS sequence"/>
</dbReference>
<dbReference type="RefSeq" id="XP_002952479.1">
    <property type="nucleotide sequence ID" value="XM_002952433.1"/>
</dbReference>
<evidence type="ECO:0000256" key="1">
    <source>
        <dbReference type="SAM" id="MobiDB-lite"/>
    </source>
</evidence>
<accession>D8U1E6</accession>
<feature type="compositionally biased region" description="Low complexity" evidence="1">
    <location>
        <begin position="138"/>
        <end position="155"/>
    </location>
</feature>
<gene>
    <name evidence="2" type="ORF">VOLCADRAFT_93140</name>
</gene>
<evidence type="ECO:0000313" key="2">
    <source>
        <dbReference type="EMBL" id="EFJ46326.1"/>
    </source>
</evidence>
<feature type="region of interest" description="Disordered" evidence="1">
    <location>
        <begin position="136"/>
        <end position="157"/>
    </location>
</feature>
<dbReference type="AlphaFoldDB" id="D8U1E6"/>
<evidence type="ECO:0000313" key="3">
    <source>
        <dbReference type="Proteomes" id="UP000001058"/>
    </source>
</evidence>
<reference evidence="2 3" key="1">
    <citation type="journal article" date="2010" name="Science">
        <title>Genomic analysis of organismal complexity in the multicellular green alga Volvox carteri.</title>
        <authorList>
            <person name="Prochnik S.E."/>
            <person name="Umen J."/>
            <person name="Nedelcu A.M."/>
            <person name="Hallmann A."/>
            <person name="Miller S.M."/>
            <person name="Nishii I."/>
            <person name="Ferris P."/>
            <person name="Kuo A."/>
            <person name="Mitros T."/>
            <person name="Fritz-Laylin L.K."/>
            <person name="Hellsten U."/>
            <person name="Chapman J."/>
            <person name="Simakov O."/>
            <person name="Rensing S.A."/>
            <person name="Terry A."/>
            <person name="Pangilinan J."/>
            <person name="Kapitonov V."/>
            <person name="Jurka J."/>
            <person name="Salamov A."/>
            <person name="Shapiro H."/>
            <person name="Schmutz J."/>
            <person name="Grimwood J."/>
            <person name="Lindquist E."/>
            <person name="Lucas S."/>
            <person name="Grigoriev I.V."/>
            <person name="Schmitt R."/>
            <person name="Kirk D."/>
            <person name="Rokhsar D.S."/>
        </authorList>
    </citation>
    <scope>NUCLEOTIDE SEQUENCE [LARGE SCALE GENOMIC DNA]</scope>
    <source>
        <strain evidence="3">f. Nagariensis / Eve</strain>
    </source>
</reference>
<dbReference type="EMBL" id="GL378351">
    <property type="protein sequence ID" value="EFJ46326.1"/>
    <property type="molecule type" value="Genomic_DNA"/>
</dbReference>
<protein>
    <submittedName>
        <fullName evidence="2">Uncharacterized protein</fullName>
    </submittedName>
</protein>
<sequence>MFRFSQSHSGLSDSATSGAEVYGNMTLSVDCGLIDSLGTNLAIDLRAELASAFGVSADSALITNISCNGLSGITASYMVQVPSRSNDDTSDNVTTVADAAAATASNLSSHISSEFTSQWGPVTTSHLEGIILTPTATQQQQEQKEQSPQQQSESSGFRRGYGPWFIHKVFSNHTLYSLSGLVGVMGK</sequence>
<organism evidence="3">
    <name type="scientific">Volvox carteri f. nagariensis</name>
    <dbReference type="NCBI Taxonomy" id="3068"/>
    <lineage>
        <taxon>Eukaryota</taxon>
        <taxon>Viridiplantae</taxon>
        <taxon>Chlorophyta</taxon>
        <taxon>core chlorophytes</taxon>
        <taxon>Chlorophyceae</taxon>
        <taxon>CS clade</taxon>
        <taxon>Chlamydomonadales</taxon>
        <taxon>Volvocaceae</taxon>
        <taxon>Volvox</taxon>
    </lineage>
</organism>
<dbReference type="InParanoid" id="D8U1E6"/>
<dbReference type="KEGG" id="vcn:VOLCADRAFT_93140"/>
<dbReference type="GeneID" id="9627515"/>